<comment type="similarity">
    <text evidence="1">Belongs to the 4-hydroxybenzoyl-CoA thioesterase family.</text>
</comment>
<dbReference type="InterPro" id="IPR029069">
    <property type="entry name" value="HotDog_dom_sf"/>
</dbReference>
<dbReference type="Proteomes" id="UP001162734">
    <property type="component" value="Chromosome"/>
</dbReference>
<dbReference type="CDD" id="cd00586">
    <property type="entry name" value="4HBT"/>
    <property type="match status" value="1"/>
</dbReference>
<reference evidence="4" key="1">
    <citation type="journal article" date="2022" name="Int. J. Syst. Evol. Microbiol.">
        <title>Anaeromyxobacter oryzae sp. nov., Anaeromyxobacter diazotrophicus sp. nov. and Anaeromyxobacter paludicola sp. nov., isolated from paddy soils.</title>
        <authorList>
            <person name="Itoh H."/>
            <person name="Xu Z."/>
            <person name="Mise K."/>
            <person name="Masuda Y."/>
            <person name="Ushijima N."/>
            <person name="Hayakawa C."/>
            <person name="Shiratori Y."/>
            <person name="Senoo K."/>
        </authorList>
    </citation>
    <scope>NUCLEOTIDE SEQUENCE [LARGE SCALE GENOMIC DNA]</scope>
    <source>
        <strain evidence="4">Red630</strain>
    </source>
</reference>
<evidence type="ECO:0000313" key="4">
    <source>
        <dbReference type="Proteomes" id="UP001162734"/>
    </source>
</evidence>
<dbReference type="PANTHER" id="PTHR31793:SF27">
    <property type="entry name" value="NOVEL THIOESTERASE SUPERFAMILY DOMAIN AND SAPOSIN A-TYPE DOMAIN CONTAINING PROTEIN (0610012H03RIK)"/>
    <property type="match status" value="1"/>
</dbReference>
<accession>A0ABM7XDH9</accession>
<keyword evidence="2" id="KW-0378">Hydrolase</keyword>
<evidence type="ECO:0000256" key="1">
    <source>
        <dbReference type="ARBA" id="ARBA00005953"/>
    </source>
</evidence>
<evidence type="ECO:0000256" key="2">
    <source>
        <dbReference type="ARBA" id="ARBA00022801"/>
    </source>
</evidence>
<dbReference type="Gene3D" id="3.10.129.10">
    <property type="entry name" value="Hotdog Thioesterase"/>
    <property type="match status" value="1"/>
</dbReference>
<dbReference type="PANTHER" id="PTHR31793">
    <property type="entry name" value="4-HYDROXYBENZOYL-COA THIOESTERASE FAMILY MEMBER"/>
    <property type="match status" value="1"/>
</dbReference>
<dbReference type="RefSeq" id="WP_248342292.1">
    <property type="nucleotide sequence ID" value="NZ_AP025592.1"/>
</dbReference>
<gene>
    <name evidence="3" type="ORF">AMPC_30060</name>
</gene>
<sequence>MEGYPVVVEEKVRYSDIDAFNHLNNVVFFQLFQQARVAYFEEVGIFSRMGRGEQNLVVGETSCRFLAEGHYGDVVQCGARFARLGTSSCEQQYRLEVRGKPIAEGSAVLVFYDFQTGRSAPLPEPLKARIREIEARAGRVI</sequence>
<dbReference type="Pfam" id="PF13279">
    <property type="entry name" value="4HBT_2"/>
    <property type="match status" value="1"/>
</dbReference>
<proteinExistence type="inferred from homology"/>
<protein>
    <submittedName>
        <fullName evidence="3">Thioesterase</fullName>
    </submittedName>
</protein>
<dbReference type="InterPro" id="IPR050563">
    <property type="entry name" value="4-hydroxybenzoyl-CoA_TE"/>
</dbReference>
<organism evidence="3 4">
    <name type="scientific">Anaeromyxobacter paludicola</name>
    <dbReference type="NCBI Taxonomy" id="2918171"/>
    <lineage>
        <taxon>Bacteria</taxon>
        <taxon>Pseudomonadati</taxon>
        <taxon>Myxococcota</taxon>
        <taxon>Myxococcia</taxon>
        <taxon>Myxococcales</taxon>
        <taxon>Cystobacterineae</taxon>
        <taxon>Anaeromyxobacteraceae</taxon>
        <taxon>Anaeromyxobacter</taxon>
    </lineage>
</organism>
<dbReference type="SUPFAM" id="SSF54637">
    <property type="entry name" value="Thioesterase/thiol ester dehydrase-isomerase"/>
    <property type="match status" value="1"/>
</dbReference>
<dbReference type="EMBL" id="AP025592">
    <property type="protein sequence ID" value="BDG09893.1"/>
    <property type="molecule type" value="Genomic_DNA"/>
</dbReference>
<keyword evidence="4" id="KW-1185">Reference proteome</keyword>
<name>A0ABM7XDH9_9BACT</name>
<evidence type="ECO:0000313" key="3">
    <source>
        <dbReference type="EMBL" id="BDG09893.1"/>
    </source>
</evidence>